<dbReference type="EMBL" id="JBHSBH010000006">
    <property type="protein sequence ID" value="MFC3995989.1"/>
    <property type="molecule type" value="Genomic_DNA"/>
</dbReference>
<reference evidence="4" key="1">
    <citation type="journal article" date="2019" name="Int. J. Syst. Evol. Microbiol.">
        <title>The Global Catalogue of Microorganisms (GCM) 10K type strain sequencing project: providing services to taxonomists for standard genome sequencing and annotation.</title>
        <authorList>
            <consortium name="The Broad Institute Genomics Platform"/>
            <consortium name="The Broad Institute Genome Sequencing Center for Infectious Disease"/>
            <person name="Wu L."/>
            <person name="Ma J."/>
        </authorList>
    </citation>
    <scope>NUCLEOTIDE SEQUENCE [LARGE SCALE GENOMIC DNA]</scope>
    <source>
        <strain evidence="4">TBRC 1826</strain>
    </source>
</reference>
<feature type="domain" description="Mannosylglycerate hydrolase MGH1-like glycoside hydrolase" evidence="2">
    <location>
        <begin position="360"/>
        <end position="607"/>
    </location>
</feature>
<dbReference type="Proteomes" id="UP001595847">
    <property type="component" value="Unassembled WGS sequence"/>
</dbReference>
<dbReference type="Pfam" id="PF14742">
    <property type="entry name" value="GDE_N_bis"/>
    <property type="match status" value="1"/>
</dbReference>
<dbReference type="Gene3D" id="1.50.10.10">
    <property type="match status" value="1"/>
</dbReference>
<protein>
    <submittedName>
        <fullName evidence="3">Glycogen debranching N-terminal domain-containing protein</fullName>
    </submittedName>
</protein>
<comment type="caution">
    <text evidence="3">The sequence shown here is derived from an EMBL/GenBank/DDBJ whole genome shotgun (WGS) entry which is preliminary data.</text>
</comment>
<gene>
    <name evidence="3" type="ORF">ACFOVU_08690</name>
</gene>
<feature type="non-terminal residue" evidence="3">
    <location>
        <position position="609"/>
    </location>
</feature>
<dbReference type="InterPro" id="IPR032856">
    <property type="entry name" value="GDE_N_bis"/>
</dbReference>
<evidence type="ECO:0000313" key="3">
    <source>
        <dbReference type="EMBL" id="MFC3995989.1"/>
    </source>
</evidence>
<evidence type="ECO:0000259" key="2">
    <source>
        <dbReference type="Pfam" id="PF22422"/>
    </source>
</evidence>
<name>A0ABV8FKV4_9ACTN</name>
<dbReference type="InterPro" id="IPR008928">
    <property type="entry name" value="6-hairpin_glycosidase_sf"/>
</dbReference>
<dbReference type="SUPFAM" id="SSF48208">
    <property type="entry name" value="Six-hairpin glycosidases"/>
    <property type="match status" value="1"/>
</dbReference>
<sequence>MSEQPRVLQPYLHRLTSCVSAPSVVLSGPGGQIRDGAGTQGWLRDDVRLLSRLEVALDGTEPEPVGSALTGAGSASFTAVARLLGDAGADPTVRVERERTALPDGMDERIRLANDARAPVETTVSVRIGADLASTAVVKQGGRGTPVPVTVAGRDGQGTPAPVAADGTALSWGRDGTRVELLADPAPDDVHIDAEGAVLTWRVAVPAHEEWHTVLRLRASGDAPAFRAPGPDAARFTARVHSAVGDLDRLVTQSLADLDALRLVDPAHPADVFLAAGSPWFFTLFGRDSLWAARMLLPLGTATAAGTLRVLARRQGTATDRVTVEQPGRILHEIRGRAAMSDGHALPPVYFGTIDATPLWVLLLHEAWKWGMPEAEVRALLPHLRAALDWITGPADDDGDGFLDYIDTDGTGLANQGWKDSGDSIQWPDGRIAEPPIGLCEAQAYAHHAAIAGAQLLAFFHPEGGDMGAGPATTEGAAAADGSAPAVAADDDRARVDALRGWAAALRERFRGAFWVSDDAGPFPALALDGAKRPVATATSNLGHLLGTGLLDDRETGLVARRLAGHDLDSGYGLRTMTATAAGFNPLGYHAGAIWPHDTAIAVLGLSGA</sequence>
<dbReference type="InterPro" id="IPR012341">
    <property type="entry name" value="6hp_glycosidase-like_sf"/>
</dbReference>
<proteinExistence type="predicted"/>
<organism evidence="3 4">
    <name type="scientific">Nocardiopsis sediminis</name>
    <dbReference type="NCBI Taxonomy" id="1778267"/>
    <lineage>
        <taxon>Bacteria</taxon>
        <taxon>Bacillati</taxon>
        <taxon>Actinomycetota</taxon>
        <taxon>Actinomycetes</taxon>
        <taxon>Streptosporangiales</taxon>
        <taxon>Nocardiopsidaceae</taxon>
        <taxon>Nocardiopsis</taxon>
    </lineage>
</organism>
<dbReference type="InterPro" id="IPR054491">
    <property type="entry name" value="MGH1-like_GH"/>
</dbReference>
<keyword evidence="4" id="KW-1185">Reference proteome</keyword>
<evidence type="ECO:0000259" key="1">
    <source>
        <dbReference type="Pfam" id="PF14742"/>
    </source>
</evidence>
<dbReference type="Pfam" id="PF22422">
    <property type="entry name" value="MGH1-like_GH"/>
    <property type="match status" value="1"/>
</dbReference>
<accession>A0ABV8FKV4</accession>
<dbReference type="RefSeq" id="WP_378531649.1">
    <property type="nucleotide sequence ID" value="NZ_JBHSBH010000006.1"/>
</dbReference>
<feature type="domain" description="Putative glycogen debranching enzyme N-terminal" evidence="1">
    <location>
        <begin position="21"/>
        <end position="215"/>
    </location>
</feature>
<evidence type="ECO:0000313" key="4">
    <source>
        <dbReference type="Proteomes" id="UP001595847"/>
    </source>
</evidence>